<dbReference type="Proteomes" id="UP001321249">
    <property type="component" value="Unassembled WGS sequence"/>
</dbReference>
<protein>
    <submittedName>
        <fullName evidence="2">Uncharacterized protein</fullName>
    </submittedName>
</protein>
<gene>
    <name evidence="2" type="ORF">GKO46_13470</name>
</gene>
<proteinExistence type="predicted"/>
<evidence type="ECO:0000256" key="1">
    <source>
        <dbReference type="SAM" id="SignalP"/>
    </source>
</evidence>
<sequence length="268" mass="29295">MTTHHPKVSKIRQRSILLIALLLAVVATACDDFYTDSLPTPDIAQPTPANVREGDPATVIETAAREALAAQLSIAPADATKILFEHATWTERSPGCYPAPASITGAYLIPGYRLLMQHDGIFYEYNADQGLGTGALCESTFQLIPAEPAYSIVVPQYSNASESTDYDVIHIVRSEEEVAEFNSTFGDIAQIGVDEIEFPEEVLVGGWVEASPNPDVVRAYLSAEGTSIIIEVQIPEEFEEQANDDWSQIWALVDATEPDSIYEFLVVE</sequence>
<reference evidence="2 3" key="1">
    <citation type="submission" date="2019-11" db="EMBL/GenBank/DDBJ databases">
        <authorList>
            <person name="Cho J.-C."/>
        </authorList>
    </citation>
    <scope>NUCLEOTIDE SEQUENCE [LARGE SCALE GENOMIC DNA]</scope>
    <source>
        <strain evidence="2 3">JH702</strain>
    </source>
</reference>
<accession>A0ABD4XU07</accession>
<dbReference type="RefSeq" id="WP_342836025.1">
    <property type="nucleotide sequence ID" value="NZ_CP046146.1"/>
</dbReference>
<organism evidence="2 3">
    <name type="scientific">Candidatus Lucifugimonas marina</name>
    <dbReference type="NCBI Taxonomy" id="3038979"/>
    <lineage>
        <taxon>Bacteria</taxon>
        <taxon>Bacillati</taxon>
        <taxon>Chloroflexota</taxon>
        <taxon>Dehalococcoidia</taxon>
        <taxon>SAR202 cluster</taxon>
        <taxon>Candidatus Lucifugimonadales</taxon>
        <taxon>Candidatus Lucifugimonadaceae</taxon>
        <taxon>Candidatus Lucifugimonas</taxon>
    </lineage>
</organism>
<evidence type="ECO:0000313" key="3">
    <source>
        <dbReference type="Proteomes" id="UP001321249"/>
    </source>
</evidence>
<feature type="chain" id="PRO_5044810978" evidence="1">
    <location>
        <begin position="30"/>
        <end position="268"/>
    </location>
</feature>
<keyword evidence="1" id="KW-0732">Signal</keyword>
<comment type="caution">
    <text evidence="2">The sequence shown here is derived from an EMBL/GenBank/DDBJ whole genome shotgun (WGS) entry which is preliminary data.</text>
</comment>
<dbReference type="EMBL" id="WMBE01000006">
    <property type="protein sequence ID" value="MDG0868070.1"/>
    <property type="molecule type" value="Genomic_DNA"/>
</dbReference>
<evidence type="ECO:0000313" key="2">
    <source>
        <dbReference type="EMBL" id="MDG0868070.1"/>
    </source>
</evidence>
<dbReference type="PROSITE" id="PS51257">
    <property type="entry name" value="PROKAR_LIPOPROTEIN"/>
    <property type="match status" value="1"/>
</dbReference>
<name>A0ABD4XU07_9CHLR</name>
<dbReference type="AlphaFoldDB" id="A0ABD4XU07"/>
<feature type="signal peptide" evidence="1">
    <location>
        <begin position="1"/>
        <end position="29"/>
    </location>
</feature>